<proteinExistence type="predicted"/>
<evidence type="ECO:0000313" key="1">
    <source>
        <dbReference type="Proteomes" id="UP000887576"/>
    </source>
</evidence>
<organism evidence="1 2">
    <name type="scientific">Panagrolaimus sp. JU765</name>
    <dbReference type="NCBI Taxonomy" id="591449"/>
    <lineage>
        <taxon>Eukaryota</taxon>
        <taxon>Metazoa</taxon>
        <taxon>Ecdysozoa</taxon>
        <taxon>Nematoda</taxon>
        <taxon>Chromadorea</taxon>
        <taxon>Rhabditida</taxon>
        <taxon>Tylenchina</taxon>
        <taxon>Panagrolaimomorpha</taxon>
        <taxon>Panagrolaimoidea</taxon>
        <taxon>Panagrolaimidae</taxon>
        <taxon>Panagrolaimus</taxon>
    </lineage>
</organism>
<protein>
    <submittedName>
        <fullName evidence="2">Uncharacterized protein</fullName>
    </submittedName>
</protein>
<accession>A0AC34R4M9</accession>
<dbReference type="WBParaSite" id="JU765_v2.g3290.t1">
    <property type="protein sequence ID" value="JU765_v2.g3290.t1"/>
    <property type="gene ID" value="JU765_v2.g3290"/>
</dbReference>
<evidence type="ECO:0000313" key="2">
    <source>
        <dbReference type="WBParaSite" id="JU765_v2.g3290.t1"/>
    </source>
</evidence>
<reference evidence="2" key="1">
    <citation type="submission" date="2022-11" db="UniProtKB">
        <authorList>
            <consortium name="WormBaseParasite"/>
        </authorList>
    </citation>
    <scope>IDENTIFICATION</scope>
</reference>
<dbReference type="Proteomes" id="UP000887576">
    <property type="component" value="Unplaced"/>
</dbReference>
<name>A0AC34R4M9_9BILA</name>
<sequence length="139" mass="15501">MQRGVEEVKKVGEATVGIHVQTRLDQRRLAELEAKATDIANLDNKITKKIQEELQMADDIKKANRRAGNYGVCELTTGYRQLMRHLATALETLDQLKAKSNKNSTPISTLTVDELDQLLATLRKISGMIKIEISGAEHC</sequence>